<sequence>MGRPRCDYKIGFCPRFSTYKPEGSSCCEFVEITPEEIEKLLEVKRQEKEK</sequence>
<organism evidence="1 2">
    <name type="scientific">Candidatus Curtissbacteria bacterium GW2011_GWA1_41_11</name>
    <dbReference type="NCBI Taxonomy" id="1618409"/>
    <lineage>
        <taxon>Bacteria</taxon>
        <taxon>Candidatus Curtissiibacteriota</taxon>
    </lineage>
</organism>
<protein>
    <submittedName>
        <fullName evidence="1">Uncharacterized protein</fullName>
    </submittedName>
</protein>
<name>A0A0G0XGW2_9BACT</name>
<dbReference type="EMBL" id="LCAG01000008">
    <property type="protein sequence ID" value="KKR86977.1"/>
    <property type="molecule type" value="Genomic_DNA"/>
</dbReference>
<evidence type="ECO:0000313" key="2">
    <source>
        <dbReference type="Proteomes" id="UP000034854"/>
    </source>
</evidence>
<dbReference type="AlphaFoldDB" id="A0A0G0XGW2"/>
<comment type="caution">
    <text evidence="1">The sequence shown here is derived from an EMBL/GenBank/DDBJ whole genome shotgun (WGS) entry which is preliminary data.</text>
</comment>
<reference evidence="1 2" key="1">
    <citation type="journal article" date="2015" name="Nature">
        <title>rRNA introns, odd ribosomes, and small enigmatic genomes across a large radiation of phyla.</title>
        <authorList>
            <person name="Brown C.T."/>
            <person name="Hug L.A."/>
            <person name="Thomas B.C."/>
            <person name="Sharon I."/>
            <person name="Castelle C.J."/>
            <person name="Singh A."/>
            <person name="Wilkins M.J."/>
            <person name="Williams K.H."/>
            <person name="Banfield J.F."/>
        </authorList>
    </citation>
    <scope>NUCLEOTIDE SEQUENCE [LARGE SCALE GENOMIC DNA]</scope>
</reference>
<gene>
    <name evidence="1" type="ORF">UU34_C0008G0001</name>
</gene>
<proteinExistence type="predicted"/>
<evidence type="ECO:0000313" key="1">
    <source>
        <dbReference type="EMBL" id="KKR86977.1"/>
    </source>
</evidence>
<feature type="non-terminal residue" evidence="1">
    <location>
        <position position="50"/>
    </location>
</feature>
<dbReference type="Proteomes" id="UP000034854">
    <property type="component" value="Unassembled WGS sequence"/>
</dbReference>
<accession>A0A0G0XGW2</accession>